<dbReference type="PANTHER" id="PTHR47736">
    <property type="entry name" value="BPI FOLD-CONTAINING FAMILY A MEMBER 3"/>
    <property type="match status" value="1"/>
</dbReference>
<dbReference type="VEuPathDB" id="HostDB:ENSCPOG00000013128"/>
<evidence type="ECO:0000259" key="1">
    <source>
        <dbReference type="Pfam" id="PF01273"/>
    </source>
</evidence>
<organism evidence="2 3">
    <name type="scientific">Cavia porcellus</name>
    <name type="common">Guinea pig</name>
    <dbReference type="NCBI Taxonomy" id="10141"/>
    <lineage>
        <taxon>Eukaryota</taxon>
        <taxon>Metazoa</taxon>
        <taxon>Chordata</taxon>
        <taxon>Craniata</taxon>
        <taxon>Vertebrata</taxon>
        <taxon>Euteleostomi</taxon>
        <taxon>Mammalia</taxon>
        <taxon>Eutheria</taxon>
        <taxon>Euarchontoglires</taxon>
        <taxon>Glires</taxon>
        <taxon>Rodentia</taxon>
        <taxon>Hystricomorpha</taxon>
        <taxon>Caviidae</taxon>
        <taxon>Cavia</taxon>
    </lineage>
</organism>
<dbReference type="STRING" id="10141.ENSCPOP00000011818"/>
<dbReference type="Bgee" id="ENSCPOG00000013128">
    <property type="expression patterns" value="Expressed in testis and 2 other cell types or tissues"/>
</dbReference>
<reference evidence="2" key="3">
    <citation type="submission" date="2025-09" db="UniProtKB">
        <authorList>
            <consortium name="Ensembl"/>
        </authorList>
    </citation>
    <scope>IDENTIFICATION</scope>
    <source>
        <strain evidence="2">2N</strain>
    </source>
</reference>
<dbReference type="HOGENOM" id="CLU_101222_0_0_1"/>
<dbReference type="InParanoid" id="H0VN12"/>
<dbReference type="Ensembl" id="ENSCPOT00000013255.3">
    <property type="protein sequence ID" value="ENSCPOP00000011818.3"/>
    <property type="gene ID" value="ENSCPOG00000013128.4"/>
</dbReference>
<dbReference type="GO" id="GO:0008289">
    <property type="term" value="F:lipid binding"/>
    <property type="evidence" value="ECO:0007669"/>
    <property type="project" value="InterPro"/>
</dbReference>
<name>H0VN12_CAVPO</name>
<dbReference type="PANTHER" id="PTHR47736:SF1">
    <property type="entry name" value="BPI FOLD-CONTAINING FAMILY A MEMBER 3"/>
    <property type="match status" value="1"/>
</dbReference>
<dbReference type="InterPro" id="IPR017942">
    <property type="entry name" value="Lipid-bd_serum_glycop_N"/>
</dbReference>
<dbReference type="InterPro" id="IPR032946">
    <property type="entry name" value="Bpifa3"/>
</dbReference>
<feature type="domain" description="Lipid-binding serum glycoprotein N-terminal" evidence="1">
    <location>
        <begin position="41"/>
        <end position="200"/>
    </location>
</feature>
<sequence length="216" mass="24034">MHLPAPQSSQLHIPRFSTTPSSITGPCSLPVIALGLMKHNAEDQIQSIHLLESLNGSRKVVPRMVGWLIGGMKLQRQQEISINITNVQLDCVGIQMSVHKEWLSTNISLEFDIELTLNNTALHTSMNLAAEFWLEKDEYGRRDLMVGQCCTEPNKSSGGQGPCSKVKHFLHNLKENVGKVIPHLVENQVCPLVGDLLRQLDVKLLKGLMAHSLVHR</sequence>
<evidence type="ECO:0000313" key="2">
    <source>
        <dbReference type="Ensembl" id="ENSCPOP00000011818.3"/>
    </source>
</evidence>
<protein>
    <recommendedName>
        <fullName evidence="1">Lipid-binding serum glycoprotein N-terminal domain-containing protein</fullName>
    </recommendedName>
</protein>
<dbReference type="SUPFAM" id="SSF55394">
    <property type="entry name" value="Bactericidal permeability-increasing protein, BPI"/>
    <property type="match status" value="1"/>
</dbReference>
<evidence type="ECO:0000313" key="3">
    <source>
        <dbReference type="Proteomes" id="UP000005447"/>
    </source>
</evidence>
<dbReference type="EMBL" id="AAKN02039339">
    <property type="status" value="NOT_ANNOTATED_CDS"/>
    <property type="molecule type" value="Genomic_DNA"/>
</dbReference>
<keyword evidence="3" id="KW-1185">Reference proteome</keyword>
<dbReference type="OMA" id="TNMQLDY"/>
<proteinExistence type="predicted"/>
<reference evidence="2" key="2">
    <citation type="submission" date="2025-08" db="UniProtKB">
        <authorList>
            <consortium name="Ensembl"/>
        </authorList>
    </citation>
    <scope>IDENTIFICATION</scope>
    <source>
        <strain evidence="2">2N</strain>
    </source>
</reference>
<dbReference type="GeneTree" id="ENSGT01100000263546"/>
<dbReference type="InterPro" id="IPR017943">
    <property type="entry name" value="Bactericidal_perm-incr_a/b_dom"/>
</dbReference>
<reference evidence="3" key="1">
    <citation type="journal article" date="2011" name="Nature">
        <title>A high-resolution map of human evolutionary constraint using 29 mammals.</title>
        <authorList>
            <person name="Lindblad-Toh K."/>
            <person name="Garber M."/>
            <person name="Zuk O."/>
            <person name="Lin M.F."/>
            <person name="Parker B.J."/>
            <person name="Washietl S."/>
            <person name="Kheradpour P."/>
            <person name="Ernst J."/>
            <person name="Jordan G."/>
            <person name="Mauceli E."/>
            <person name="Ward L.D."/>
            <person name="Lowe C.B."/>
            <person name="Holloway A.K."/>
            <person name="Clamp M."/>
            <person name="Gnerre S."/>
            <person name="Alfoldi J."/>
            <person name="Beal K."/>
            <person name="Chang J."/>
            <person name="Clawson H."/>
            <person name="Cuff J."/>
            <person name="Di Palma F."/>
            <person name="Fitzgerald S."/>
            <person name="Flicek P."/>
            <person name="Guttman M."/>
            <person name="Hubisz M.J."/>
            <person name="Jaffe D.B."/>
            <person name="Jungreis I."/>
            <person name="Kent W.J."/>
            <person name="Kostka D."/>
            <person name="Lara M."/>
            <person name="Martins A.L."/>
            <person name="Massingham T."/>
            <person name="Moltke I."/>
            <person name="Raney B.J."/>
            <person name="Rasmussen M.D."/>
            <person name="Robinson J."/>
            <person name="Stark A."/>
            <person name="Vilella A.J."/>
            <person name="Wen J."/>
            <person name="Xie X."/>
            <person name="Zody M.C."/>
            <person name="Baldwin J."/>
            <person name="Bloom T."/>
            <person name="Chin C.W."/>
            <person name="Heiman D."/>
            <person name="Nicol R."/>
            <person name="Nusbaum C."/>
            <person name="Young S."/>
            <person name="Wilkinson J."/>
            <person name="Worley K.C."/>
            <person name="Kovar C.L."/>
            <person name="Muzny D.M."/>
            <person name="Gibbs R.A."/>
            <person name="Cree A."/>
            <person name="Dihn H.H."/>
            <person name="Fowler G."/>
            <person name="Jhangiani S."/>
            <person name="Joshi V."/>
            <person name="Lee S."/>
            <person name="Lewis L.R."/>
            <person name="Nazareth L.V."/>
            <person name="Okwuonu G."/>
            <person name="Santibanez J."/>
            <person name="Warren W.C."/>
            <person name="Mardis E.R."/>
            <person name="Weinstock G.M."/>
            <person name="Wilson R.K."/>
            <person name="Delehaunty K."/>
            <person name="Dooling D."/>
            <person name="Fronik C."/>
            <person name="Fulton L."/>
            <person name="Fulton B."/>
            <person name="Graves T."/>
            <person name="Minx P."/>
            <person name="Sodergren E."/>
            <person name="Birney E."/>
            <person name="Margulies E.H."/>
            <person name="Herrero J."/>
            <person name="Green E.D."/>
            <person name="Haussler D."/>
            <person name="Siepel A."/>
            <person name="Goldman N."/>
            <person name="Pollard K.S."/>
            <person name="Pedersen J.S."/>
            <person name="Lander E.S."/>
            <person name="Kellis M."/>
        </authorList>
    </citation>
    <scope>NUCLEOTIDE SEQUENCE [LARGE SCALE GENOMIC DNA]</scope>
    <source>
        <strain evidence="3">2N</strain>
    </source>
</reference>
<dbReference type="Gene3D" id="3.15.10.10">
    <property type="entry name" value="Bactericidal permeability-increasing protein, domain 1"/>
    <property type="match status" value="1"/>
</dbReference>
<dbReference type="Pfam" id="PF01273">
    <property type="entry name" value="LBP_BPI_CETP"/>
    <property type="match status" value="1"/>
</dbReference>
<accession>H0VN12</accession>
<dbReference type="AlphaFoldDB" id="H0VN12"/>
<dbReference type="FunCoup" id="H0VN12">
    <property type="interactions" value="6"/>
</dbReference>
<dbReference type="Proteomes" id="UP000005447">
    <property type="component" value="Unassembled WGS sequence"/>
</dbReference>